<dbReference type="InterPro" id="IPR003599">
    <property type="entry name" value="Ig_sub"/>
</dbReference>
<dbReference type="FunFam" id="2.60.40.10:FF:000049">
    <property type="entry name" value="Leukocyte immunoglobulin-like receptor subfamily B member 1"/>
    <property type="match status" value="1"/>
</dbReference>
<organism evidence="5 6">
    <name type="scientific">Neogobius melanostomus</name>
    <name type="common">round goby</name>
    <dbReference type="NCBI Taxonomy" id="47308"/>
    <lineage>
        <taxon>Eukaryota</taxon>
        <taxon>Metazoa</taxon>
        <taxon>Chordata</taxon>
        <taxon>Craniata</taxon>
        <taxon>Vertebrata</taxon>
        <taxon>Euteleostomi</taxon>
        <taxon>Actinopterygii</taxon>
        <taxon>Neopterygii</taxon>
        <taxon>Teleostei</taxon>
        <taxon>Neoteleostei</taxon>
        <taxon>Acanthomorphata</taxon>
        <taxon>Gobiaria</taxon>
        <taxon>Gobiiformes</taxon>
        <taxon>Gobioidei</taxon>
        <taxon>Gobiidae</taxon>
        <taxon>Benthophilinae</taxon>
        <taxon>Neogobiini</taxon>
        <taxon>Neogobius</taxon>
    </lineage>
</organism>
<keyword evidence="1" id="KW-0732">Signal</keyword>
<dbReference type="Proteomes" id="UP000694523">
    <property type="component" value="Unplaced"/>
</dbReference>
<dbReference type="SMART" id="SM00409">
    <property type="entry name" value="IG"/>
    <property type="match status" value="1"/>
</dbReference>
<evidence type="ECO:0000313" key="5">
    <source>
        <dbReference type="Ensembl" id="ENSNMLP00000003693.1"/>
    </source>
</evidence>
<reference evidence="5" key="1">
    <citation type="submission" date="2025-08" db="UniProtKB">
        <authorList>
            <consortium name="Ensembl"/>
        </authorList>
    </citation>
    <scope>IDENTIFICATION</scope>
</reference>
<keyword evidence="2" id="KW-1015">Disulfide bond</keyword>
<accession>A0A8C6SD92</accession>
<evidence type="ECO:0000313" key="6">
    <source>
        <dbReference type="Proteomes" id="UP000694523"/>
    </source>
</evidence>
<evidence type="ECO:0000256" key="1">
    <source>
        <dbReference type="ARBA" id="ARBA00022729"/>
    </source>
</evidence>
<reference evidence="5" key="2">
    <citation type="submission" date="2025-09" db="UniProtKB">
        <authorList>
            <consortium name="Ensembl"/>
        </authorList>
    </citation>
    <scope>IDENTIFICATION</scope>
</reference>
<dbReference type="PANTHER" id="PTHR11738">
    <property type="entry name" value="MHC CLASS I NK CELL RECEPTOR"/>
    <property type="match status" value="1"/>
</dbReference>
<evidence type="ECO:0000259" key="4">
    <source>
        <dbReference type="PROSITE" id="PS50835"/>
    </source>
</evidence>
<evidence type="ECO:0000256" key="3">
    <source>
        <dbReference type="ARBA" id="ARBA00023319"/>
    </source>
</evidence>
<dbReference type="PANTHER" id="PTHR11738:SF186">
    <property type="entry name" value="OSTEOCLAST-ASSOCIATED IMMUNOGLOBULIN-LIKE RECEPTOR"/>
    <property type="match status" value="1"/>
</dbReference>
<feature type="domain" description="Ig-like" evidence="4">
    <location>
        <begin position="15"/>
        <end position="100"/>
    </location>
</feature>
<dbReference type="Gene3D" id="2.60.40.10">
    <property type="entry name" value="Immunoglobulins"/>
    <property type="match status" value="1"/>
</dbReference>
<dbReference type="SUPFAM" id="SSF48726">
    <property type="entry name" value="Immunoglobulin"/>
    <property type="match status" value="1"/>
</dbReference>
<keyword evidence="3" id="KW-0393">Immunoglobulin domain</keyword>
<evidence type="ECO:0000256" key="2">
    <source>
        <dbReference type="ARBA" id="ARBA00023157"/>
    </source>
</evidence>
<dbReference type="InterPro" id="IPR050412">
    <property type="entry name" value="Ig-like_Receptors_ImmuneReg"/>
</dbReference>
<dbReference type="InterPro" id="IPR013783">
    <property type="entry name" value="Ig-like_fold"/>
</dbReference>
<proteinExistence type="predicted"/>
<sequence length="122" mass="13769">MFRRRLQTLPPSPYPHVSVSPSLEVTWGQSVRVTCSITTEHSGGTFTLKHQTRDVQTSTSNPATFTLSSVTFDNEGRYHCVYQKVLSGQSFSSPQSDSIRLQVTGETHFHLRDSTNKHHHQL</sequence>
<dbReference type="Pfam" id="PF13927">
    <property type="entry name" value="Ig_3"/>
    <property type="match status" value="1"/>
</dbReference>
<dbReference type="InterPro" id="IPR007110">
    <property type="entry name" value="Ig-like_dom"/>
</dbReference>
<dbReference type="PROSITE" id="PS50835">
    <property type="entry name" value="IG_LIKE"/>
    <property type="match status" value="1"/>
</dbReference>
<name>A0A8C6SD92_9GOBI</name>
<dbReference type="GO" id="GO:0002764">
    <property type="term" value="P:immune response-regulating signaling pathway"/>
    <property type="evidence" value="ECO:0007669"/>
    <property type="project" value="TreeGrafter"/>
</dbReference>
<keyword evidence="6" id="KW-1185">Reference proteome</keyword>
<dbReference type="InterPro" id="IPR036179">
    <property type="entry name" value="Ig-like_dom_sf"/>
</dbReference>
<dbReference type="AlphaFoldDB" id="A0A8C6SD92"/>
<dbReference type="Ensembl" id="ENSNMLT00000004244.1">
    <property type="protein sequence ID" value="ENSNMLP00000003693.1"/>
    <property type="gene ID" value="ENSNMLG00000002706.1"/>
</dbReference>
<protein>
    <recommendedName>
        <fullName evidence="4">Ig-like domain-containing protein</fullName>
    </recommendedName>
</protein>